<evidence type="ECO:0000256" key="1">
    <source>
        <dbReference type="SAM" id="SignalP"/>
    </source>
</evidence>
<dbReference type="OrthoDB" id="9760116at2"/>
<accession>A0A317ZIK3</accession>
<dbReference type="SUPFAM" id="SSF75005">
    <property type="entry name" value="Arabinanase/levansucrase/invertase"/>
    <property type="match status" value="1"/>
</dbReference>
<dbReference type="RefSeq" id="WP_110131966.1">
    <property type="nucleotide sequence ID" value="NZ_QHJQ01000011.1"/>
</dbReference>
<dbReference type="InterPro" id="IPR023296">
    <property type="entry name" value="Glyco_hydro_beta-prop_sf"/>
</dbReference>
<dbReference type="Gene3D" id="2.115.10.20">
    <property type="entry name" value="Glycosyl hydrolase domain, family 43"/>
    <property type="match status" value="1"/>
</dbReference>
<evidence type="ECO:0000313" key="2">
    <source>
        <dbReference type="EMBL" id="PXA03211.1"/>
    </source>
</evidence>
<organism evidence="2 3">
    <name type="scientific">Coraliomargarita sinensis</name>
    <dbReference type="NCBI Taxonomy" id="2174842"/>
    <lineage>
        <taxon>Bacteria</taxon>
        <taxon>Pseudomonadati</taxon>
        <taxon>Verrucomicrobiota</taxon>
        <taxon>Opitutia</taxon>
        <taxon>Puniceicoccales</taxon>
        <taxon>Coraliomargaritaceae</taxon>
        <taxon>Coraliomargarita</taxon>
    </lineage>
</organism>
<dbReference type="EMBL" id="QHJQ01000011">
    <property type="protein sequence ID" value="PXA03211.1"/>
    <property type="molecule type" value="Genomic_DNA"/>
</dbReference>
<gene>
    <name evidence="2" type="ORF">DDZ13_13390</name>
</gene>
<dbReference type="AlphaFoldDB" id="A0A317ZIK3"/>
<proteinExistence type="predicted"/>
<keyword evidence="1" id="KW-0732">Signal</keyword>
<dbReference type="Proteomes" id="UP000247099">
    <property type="component" value="Unassembled WGS sequence"/>
</dbReference>
<name>A0A317ZIK3_9BACT</name>
<reference evidence="2 3" key="1">
    <citation type="submission" date="2018-05" db="EMBL/GenBank/DDBJ databases">
        <title>Coraliomargarita sinensis sp. nov., isolated from a marine solar saltern.</title>
        <authorList>
            <person name="Zhou L.Y."/>
        </authorList>
    </citation>
    <scope>NUCLEOTIDE SEQUENCE [LARGE SCALE GENOMIC DNA]</scope>
    <source>
        <strain evidence="2 3">WN38</strain>
    </source>
</reference>
<comment type="caution">
    <text evidence="2">The sequence shown here is derived from an EMBL/GenBank/DDBJ whole genome shotgun (WGS) entry which is preliminary data.</text>
</comment>
<protein>
    <submittedName>
        <fullName evidence="2">Uncharacterized protein</fullName>
    </submittedName>
</protein>
<feature type="signal peptide" evidence="1">
    <location>
        <begin position="1"/>
        <end position="20"/>
    </location>
</feature>
<feature type="chain" id="PRO_5016379147" evidence="1">
    <location>
        <begin position="21"/>
        <end position="500"/>
    </location>
</feature>
<sequence length="500" mass="56012">MKHCLLISILLLSLNTVRSAEIWQIESTLGWHAAKAESEGIDILGGIAKPDGKTGRFRSILKRFPHKVSAQTITFYQAPLWLNWQPVEKVLPSSLGDAPVFLSLGPDNYWAFGLNEAGASEGTDASLKGFDIPLKTTEVGNVFAAPGAFSGHTGGGYHAWQSKDMKHWVHHGQVTNRRAKWTTTAEYYDGKLYIYYDFPNDQDPHVYVDEDLFDGKPGEDMGMAFKDPSDGSDCTIIRDLDGKFHLIYENWSPIDASKHSWDSPLAGHAVSDDGLSDFKILPPAVDVRTEPTGVFKEFAHPHWHKDDPANYPQKPGQKRAFARYEVHEPEQNAFGDWAAISIGGQYYLFGDFHPAETRKRQEMSVAWFTASDIDQPFAFCGNIGSGHPDPDIGFAEGQFYLLTQTKNDFVSPGPWVERVETRVAVDTTGNGQIDYWSDWQEVKENYDHIPGFAKQISRKPAALDLSQLPEGYGFCFEFKVTDTTENNASPLIEKVRFSFE</sequence>
<keyword evidence="3" id="KW-1185">Reference proteome</keyword>
<dbReference type="InParanoid" id="A0A317ZIK3"/>
<evidence type="ECO:0000313" key="3">
    <source>
        <dbReference type="Proteomes" id="UP000247099"/>
    </source>
</evidence>